<evidence type="ECO:0008006" key="9">
    <source>
        <dbReference type="Google" id="ProtNLM"/>
    </source>
</evidence>
<name>A0AAD2CRK4_9STRA</name>
<feature type="transmembrane region" description="Helical" evidence="6">
    <location>
        <begin position="223"/>
        <end position="245"/>
    </location>
</feature>
<feature type="transmembrane region" description="Helical" evidence="6">
    <location>
        <begin position="67"/>
        <end position="89"/>
    </location>
</feature>
<evidence type="ECO:0000313" key="7">
    <source>
        <dbReference type="EMBL" id="CAJ1941041.1"/>
    </source>
</evidence>
<evidence type="ECO:0000313" key="8">
    <source>
        <dbReference type="Proteomes" id="UP001295423"/>
    </source>
</evidence>
<reference evidence="7" key="1">
    <citation type="submission" date="2023-08" db="EMBL/GenBank/DDBJ databases">
        <authorList>
            <person name="Audoor S."/>
            <person name="Bilcke G."/>
        </authorList>
    </citation>
    <scope>NUCLEOTIDE SEQUENCE</scope>
</reference>
<protein>
    <recommendedName>
        <fullName evidence="9">G-protein coupled receptors family 2 profile 2 domain-containing protein</fullName>
    </recommendedName>
</protein>
<sequence length="579" mass="64048">MVTFLRPRETSRRIWAFGNDATCNFSAFISQTTTAGIWYQGMLSIYFLLTTRYGMKNITIAKRIEPFMHIVAIGYPLCTAIAGAAMGIYGERAGGASCYVISYDSNDVPDAWYVQEKSSMRDGMVYIFYALPVVLVTLCLTCTQLSIYLLIRRHTRKFPSQPSEDSTSSKDDLSFGWSVLPMGTSQESSRSPRCPVVLSVQSKGKNKENSTAQSTKQSRRLRLVCSQSFLFVISFVFCNVWNFIMGIMQSRSRTQADDMGLLVKYYHFAVLQAILLPIQGLFNCLIFCRPKYLVIRLEFPREGRLWTVKRILLGDRLPQTAFRMNPGGHVANSGIPQSEPESDADAPVGDTKTSKLVPLRLLRNMISSLTASDGDCDDHANDELRSDERWHEADVQVDEGSPSDLVAGINRLTTLEAISEVSETVYDLTPYQANGSHLSASSVGLSLPTEASESRWKGTEAISRPMTTLGPPSAVESSGSDLGDVERPPSKTDSIIDVPTRKPDISDLPIQVPRRTMDVLEASNSSLSAPHLSEYSAAVVCPERLASGHDRPRGKLVFDIPLAPPQRFTSMSPSEIEDE</sequence>
<comment type="caution">
    <text evidence="7">The sequence shown here is derived from an EMBL/GenBank/DDBJ whole genome shotgun (WGS) entry which is preliminary data.</text>
</comment>
<evidence type="ECO:0000256" key="1">
    <source>
        <dbReference type="ARBA" id="ARBA00004141"/>
    </source>
</evidence>
<evidence type="ECO:0000256" key="3">
    <source>
        <dbReference type="ARBA" id="ARBA00022989"/>
    </source>
</evidence>
<comment type="subcellular location">
    <subcellularLocation>
        <location evidence="1">Membrane</location>
        <topology evidence="1">Multi-pass membrane protein</topology>
    </subcellularLocation>
</comment>
<dbReference type="GO" id="GO:0007189">
    <property type="term" value="P:adenylate cyclase-activating G protein-coupled receptor signaling pathway"/>
    <property type="evidence" value="ECO:0007669"/>
    <property type="project" value="TreeGrafter"/>
</dbReference>
<keyword evidence="3 6" id="KW-1133">Transmembrane helix</keyword>
<dbReference type="Proteomes" id="UP001295423">
    <property type="component" value="Unassembled WGS sequence"/>
</dbReference>
<proteinExistence type="predicted"/>
<feature type="region of interest" description="Disordered" evidence="5">
    <location>
        <begin position="463"/>
        <end position="507"/>
    </location>
</feature>
<evidence type="ECO:0000256" key="4">
    <source>
        <dbReference type="ARBA" id="ARBA00023136"/>
    </source>
</evidence>
<dbReference type="AlphaFoldDB" id="A0AAD2CRK4"/>
<dbReference type="PANTHER" id="PTHR23112">
    <property type="entry name" value="G PROTEIN-COUPLED RECEPTOR 157-RELATED"/>
    <property type="match status" value="1"/>
</dbReference>
<feature type="transmembrane region" description="Helical" evidence="6">
    <location>
        <begin position="126"/>
        <end position="151"/>
    </location>
</feature>
<evidence type="ECO:0000256" key="5">
    <source>
        <dbReference type="SAM" id="MobiDB-lite"/>
    </source>
</evidence>
<accession>A0AAD2CRK4</accession>
<gene>
    <name evidence="7" type="ORF">CYCCA115_LOCUS7323</name>
</gene>
<dbReference type="GO" id="GO:0004930">
    <property type="term" value="F:G protein-coupled receptor activity"/>
    <property type="evidence" value="ECO:0007669"/>
    <property type="project" value="TreeGrafter"/>
</dbReference>
<keyword evidence="2 6" id="KW-0812">Transmembrane</keyword>
<dbReference type="Gene3D" id="1.20.1070.10">
    <property type="entry name" value="Rhodopsin 7-helix transmembrane proteins"/>
    <property type="match status" value="1"/>
</dbReference>
<evidence type="ECO:0000256" key="2">
    <source>
        <dbReference type="ARBA" id="ARBA00022692"/>
    </source>
</evidence>
<keyword evidence="4 6" id="KW-0472">Membrane</keyword>
<feature type="region of interest" description="Disordered" evidence="5">
    <location>
        <begin position="328"/>
        <end position="351"/>
    </location>
</feature>
<dbReference type="GO" id="GO:0005886">
    <property type="term" value="C:plasma membrane"/>
    <property type="evidence" value="ECO:0007669"/>
    <property type="project" value="TreeGrafter"/>
</dbReference>
<feature type="transmembrane region" description="Helical" evidence="6">
    <location>
        <begin position="37"/>
        <end position="55"/>
    </location>
</feature>
<dbReference type="EMBL" id="CAKOGP040001001">
    <property type="protein sequence ID" value="CAJ1941041.1"/>
    <property type="molecule type" value="Genomic_DNA"/>
</dbReference>
<keyword evidence="8" id="KW-1185">Reference proteome</keyword>
<evidence type="ECO:0000256" key="6">
    <source>
        <dbReference type="SAM" id="Phobius"/>
    </source>
</evidence>
<organism evidence="7 8">
    <name type="scientific">Cylindrotheca closterium</name>
    <dbReference type="NCBI Taxonomy" id="2856"/>
    <lineage>
        <taxon>Eukaryota</taxon>
        <taxon>Sar</taxon>
        <taxon>Stramenopiles</taxon>
        <taxon>Ochrophyta</taxon>
        <taxon>Bacillariophyta</taxon>
        <taxon>Bacillariophyceae</taxon>
        <taxon>Bacillariophycidae</taxon>
        <taxon>Bacillariales</taxon>
        <taxon>Bacillariaceae</taxon>
        <taxon>Cylindrotheca</taxon>
    </lineage>
</organism>
<feature type="transmembrane region" description="Helical" evidence="6">
    <location>
        <begin position="265"/>
        <end position="288"/>
    </location>
</feature>
<dbReference type="PANTHER" id="PTHR23112:SF0">
    <property type="entry name" value="TRANSMEMBRANE PROTEIN 116"/>
    <property type="match status" value="1"/>
</dbReference>